<reference evidence="12 13" key="1">
    <citation type="journal article" date="2023" name="BMC Biol.">
        <title>The compact genome of the sponge Oopsacas minuta (Hexactinellida) is lacking key metazoan core genes.</title>
        <authorList>
            <person name="Santini S."/>
            <person name="Schenkelaars Q."/>
            <person name="Jourda C."/>
            <person name="Duchesne M."/>
            <person name="Belahbib H."/>
            <person name="Rocher C."/>
            <person name="Selva M."/>
            <person name="Riesgo A."/>
            <person name="Vervoort M."/>
            <person name="Leys S.P."/>
            <person name="Kodjabachian L."/>
            <person name="Le Bivic A."/>
            <person name="Borchiellini C."/>
            <person name="Claverie J.M."/>
            <person name="Renard E."/>
        </authorList>
    </citation>
    <scope>NUCLEOTIDE SEQUENCE [LARGE SCALE GENOMIC DNA]</scope>
    <source>
        <strain evidence="12">SPO-2</strain>
    </source>
</reference>
<feature type="region of interest" description="Disordered" evidence="8">
    <location>
        <begin position="502"/>
        <end position="535"/>
    </location>
</feature>
<dbReference type="CDD" id="cd03773">
    <property type="entry name" value="MATH_TRIM37"/>
    <property type="match status" value="1"/>
</dbReference>
<dbReference type="Gene3D" id="2.60.210.10">
    <property type="entry name" value="Apoptosis, Tumor Necrosis Factor Receptor Associated Protein 2, Chain A"/>
    <property type="match status" value="1"/>
</dbReference>
<comment type="subcellular location">
    <subcellularLocation>
        <location evidence="1">Cytoplasm</location>
    </subcellularLocation>
</comment>
<dbReference type="InterPro" id="IPR002083">
    <property type="entry name" value="MATH/TRAF_dom"/>
</dbReference>
<dbReference type="Pfam" id="PF22486">
    <property type="entry name" value="MATH_2"/>
    <property type="match status" value="1"/>
</dbReference>
<dbReference type="Proteomes" id="UP001165289">
    <property type="component" value="Unassembled WGS sequence"/>
</dbReference>
<dbReference type="SMART" id="SM00061">
    <property type="entry name" value="MATH"/>
    <property type="match status" value="1"/>
</dbReference>
<name>A0AAV7K6R2_9METZ</name>
<evidence type="ECO:0000256" key="4">
    <source>
        <dbReference type="ARBA" id="ARBA00022771"/>
    </source>
</evidence>
<feature type="region of interest" description="Disordered" evidence="8">
    <location>
        <begin position="703"/>
        <end position="734"/>
    </location>
</feature>
<dbReference type="PROSITE" id="PS50089">
    <property type="entry name" value="ZF_RING_2"/>
    <property type="match status" value="1"/>
</dbReference>
<dbReference type="GO" id="GO:0006513">
    <property type="term" value="P:protein monoubiquitination"/>
    <property type="evidence" value="ECO:0007669"/>
    <property type="project" value="TreeGrafter"/>
</dbReference>
<evidence type="ECO:0000256" key="1">
    <source>
        <dbReference type="ARBA" id="ARBA00004496"/>
    </source>
</evidence>
<dbReference type="CDD" id="cd16619">
    <property type="entry name" value="mRING-HC-C4C4_TRIM37_C-VIII"/>
    <property type="match status" value="1"/>
</dbReference>
<gene>
    <name evidence="12" type="ORF">LOD99_1205</name>
</gene>
<dbReference type="InterPro" id="IPR037299">
    <property type="entry name" value="TRIM37_MATH"/>
</dbReference>
<dbReference type="AlphaFoldDB" id="A0AAV7K6R2"/>
<keyword evidence="3" id="KW-0479">Metal-binding</keyword>
<feature type="domain" description="B box-type" evidence="10">
    <location>
        <begin position="90"/>
        <end position="132"/>
    </location>
</feature>
<feature type="region of interest" description="Disordered" evidence="8">
    <location>
        <begin position="584"/>
        <end position="608"/>
    </location>
</feature>
<accession>A0AAV7K6R2</accession>
<dbReference type="InterPro" id="IPR000315">
    <property type="entry name" value="Znf_B-box"/>
</dbReference>
<sequence length="734" mass="83189">MAISLPPDNVLNNLEEVFCCYICLERLQDTRLCPKCSKMCCFQCIRRWLIEQKPSCPHCRSSLLLHELVKCRWVDDLLPRLENHSKKEALARDKCPTHSEQLSVYCITCGVCVCHQCALWAGEHTEHKFQPVTEIYEAHKLELYDEVKNLKKRLAEILDCIADIERQLTSYNQERETQLKQISKVMKDITSRIDIQISAQLAKLRHQQSTLQKDSDIVEKKIGEVLNKIETSVKSDLISSFPELLQELIGMSSQLAKPPTANLTFLGKELEFTNELVPNYLEKEFIIEDFSTCRRRGSPIYSPPLTLHGQIWKLKVYPNGNGVFRGDFLSVFLELSQGFAGSAKYEYRVSMVHFSRNSDRTVYREFLSDFEPGECWGYNRFYRLEHLETKGYLDSVEDVLTLQFAVRSPTYYHDSMQQNKHVNNLNLQVDSLRERLRDTERSDDLDSQEIVLAPSSEDEHERIQVKPQGTTDLTGEQLDRAFLLRASDEGSEASDIVLALSDEEQSASSRQEDPEDFTNDIAGPDSQGSLEIPGLDPVSQEFVAPLENSMNEMSVTAGEDMDLTLVSNSEYTPASDQILIATQDPEDSDSQPEDNGLSIHSIESPPTENISWSTVHVPVFSENRGLQLSEILTQIHTEVVDDSAREATRFTDSLPNNFPDMQANILACLREVANNPLIGLSPGSSFPEEVPSNPLDILPLNSYSSHSETEEGTDYNTNWIEERETNAAGDDPPE</sequence>
<organism evidence="12 13">
    <name type="scientific">Oopsacas minuta</name>
    <dbReference type="NCBI Taxonomy" id="111878"/>
    <lineage>
        <taxon>Eukaryota</taxon>
        <taxon>Metazoa</taxon>
        <taxon>Porifera</taxon>
        <taxon>Hexactinellida</taxon>
        <taxon>Hexasterophora</taxon>
        <taxon>Lyssacinosida</taxon>
        <taxon>Leucopsacidae</taxon>
        <taxon>Oopsacas</taxon>
    </lineage>
</organism>
<evidence type="ECO:0000313" key="12">
    <source>
        <dbReference type="EMBL" id="KAI6656408.1"/>
    </source>
</evidence>
<evidence type="ECO:0000259" key="11">
    <source>
        <dbReference type="PROSITE" id="PS50144"/>
    </source>
</evidence>
<keyword evidence="2" id="KW-0963">Cytoplasm</keyword>
<dbReference type="SUPFAM" id="SSF49599">
    <property type="entry name" value="TRAF domain-like"/>
    <property type="match status" value="1"/>
</dbReference>
<dbReference type="GO" id="GO:0070842">
    <property type="term" value="P:aggresome assembly"/>
    <property type="evidence" value="ECO:0007669"/>
    <property type="project" value="TreeGrafter"/>
</dbReference>
<dbReference type="InterPro" id="IPR053003">
    <property type="entry name" value="TRIM_RBCC_E3_ubiq-ligases"/>
</dbReference>
<feature type="domain" description="MATH" evidence="11">
    <location>
        <begin position="280"/>
        <end position="406"/>
    </location>
</feature>
<dbReference type="CDD" id="cd19779">
    <property type="entry name" value="Bbox2_TRIM37_C-VIII"/>
    <property type="match status" value="1"/>
</dbReference>
<evidence type="ECO:0000256" key="7">
    <source>
        <dbReference type="SAM" id="Coils"/>
    </source>
</evidence>
<feature type="coiled-coil region" evidence="7">
    <location>
        <begin position="147"/>
        <end position="181"/>
    </location>
</feature>
<dbReference type="GO" id="GO:0051865">
    <property type="term" value="P:protein autoubiquitination"/>
    <property type="evidence" value="ECO:0007669"/>
    <property type="project" value="TreeGrafter"/>
</dbReference>
<evidence type="ECO:0000256" key="5">
    <source>
        <dbReference type="ARBA" id="ARBA00022833"/>
    </source>
</evidence>
<dbReference type="GO" id="GO:0005164">
    <property type="term" value="F:tumor necrosis factor receptor binding"/>
    <property type="evidence" value="ECO:0007669"/>
    <property type="project" value="TreeGrafter"/>
</dbReference>
<dbReference type="PANTHER" id="PTHR36754:SF2">
    <property type="entry name" value="E3 UBIQUITIN-PROTEIN LIGASE TRIM37"/>
    <property type="match status" value="1"/>
</dbReference>
<evidence type="ECO:0000313" key="13">
    <source>
        <dbReference type="Proteomes" id="UP001165289"/>
    </source>
</evidence>
<evidence type="ECO:0000256" key="6">
    <source>
        <dbReference type="PROSITE-ProRule" id="PRU00024"/>
    </source>
</evidence>
<dbReference type="Gene3D" id="3.30.160.60">
    <property type="entry name" value="Classic Zinc Finger"/>
    <property type="match status" value="1"/>
</dbReference>
<dbReference type="GO" id="GO:0016235">
    <property type="term" value="C:aggresome"/>
    <property type="evidence" value="ECO:0007669"/>
    <property type="project" value="TreeGrafter"/>
</dbReference>
<proteinExistence type="predicted"/>
<dbReference type="EMBL" id="JAKMXF010000144">
    <property type="protein sequence ID" value="KAI6656408.1"/>
    <property type="molecule type" value="Genomic_DNA"/>
</dbReference>
<feature type="domain" description="RING-type" evidence="9">
    <location>
        <begin position="20"/>
        <end position="60"/>
    </location>
</feature>
<evidence type="ECO:0000256" key="3">
    <source>
        <dbReference type="ARBA" id="ARBA00022723"/>
    </source>
</evidence>
<dbReference type="GO" id="GO:0005778">
    <property type="term" value="C:peroxisomal membrane"/>
    <property type="evidence" value="ECO:0007669"/>
    <property type="project" value="TreeGrafter"/>
</dbReference>
<dbReference type="InterPro" id="IPR008974">
    <property type="entry name" value="TRAF-like"/>
</dbReference>
<keyword evidence="7" id="KW-0175">Coiled coil</keyword>
<keyword evidence="13" id="KW-1185">Reference proteome</keyword>
<dbReference type="PROSITE" id="PS50119">
    <property type="entry name" value="ZF_BBOX"/>
    <property type="match status" value="1"/>
</dbReference>
<dbReference type="GO" id="GO:0008270">
    <property type="term" value="F:zinc ion binding"/>
    <property type="evidence" value="ECO:0007669"/>
    <property type="project" value="UniProtKB-KW"/>
</dbReference>
<keyword evidence="4 6" id="KW-0863">Zinc-finger</keyword>
<dbReference type="PANTHER" id="PTHR36754">
    <property type="entry name" value="E3 UBIQUITIN-PROTEIN LIGASE TRIM37"/>
    <property type="match status" value="1"/>
</dbReference>
<dbReference type="PROSITE" id="PS50144">
    <property type="entry name" value="MATH"/>
    <property type="match status" value="1"/>
</dbReference>
<evidence type="ECO:0000256" key="2">
    <source>
        <dbReference type="ARBA" id="ARBA00022490"/>
    </source>
</evidence>
<keyword evidence="5" id="KW-0862">Zinc</keyword>
<dbReference type="SUPFAM" id="SSF57845">
    <property type="entry name" value="B-box zinc-binding domain"/>
    <property type="match status" value="1"/>
</dbReference>
<evidence type="ECO:0000256" key="8">
    <source>
        <dbReference type="SAM" id="MobiDB-lite"/>
    </source>
</evidence>
<protein>
    <submittedName>
        <fullName evidence="12">E3 ubiquitin-protein ligase TRIM37</fullName>
    </submittedName>
</protein>
<dbReference type="GO" id="GO:0031625">
    <property type="term" value="F:ubiquitin protein ligase binding"/>
    <property type="evidence" value="ECO:0007669"/>
    <property type="project" value="TreeGrafter"/>
</dbReference>
<dbReference type="Pfam" id="PF00643">
    <property type="entry name" value="zf-B_box"/>
    <property type="match status" value="1"/>
</dbReference>
<evidence type="ECO:0000259" key="10">
    <source>
        <dbReference type="PROSITE" id="PS50119"/>
    </source>
</evidence>
<comment type="caution">
    <text evidence="12">The sequence shown here is derived from an EMBL/GenBank/DDBJ whole genome shotgun (WGS) entry which is preliminary data.</text>
</comment>
<dbReference type="GO" id="GO:0061630">
    <property type="term" value="F:ubiquitin protein ligase activity"/>
    <property type="evidence" value="ECO:0007669"/>
    <property type="project" value="TreeGrafter"/>
</dbReference>
<dbReference type="InterPro" id="IPR001841">
    <property type="entry name" value="Znf_RING"/>
</dbReference>
<evidence type="ECO:0000259" key="9">
    <source>
        <dbReference type="PROSITE" id="PS50089"/>
    </source>
</evidence>
<dbReference type="InterPro" id="IPR013083">
    <property type="entry name" value="Znf_RING/FYVE/PHD"/>
</dbReference>
<dbReference type="Gene3D" id="3.30.40.10">
    <property type="entry name" value="Zinc/RING finger domain, C3HC4 (zinc finger)"/>
    <property type="match status" value="1"/>
</dbReference>
<dbReference type="SMART" id="SM00336">
    <property type="entry name" value="BBOX"/>
    <property type="match status" value="1"/>
</dbReference>
<dbReference type="SUPFAM" id="SSF57850">
    <property type="entry name" value="RING/U-box"/>
    <property type="match status" value="1"/>
</dbReference>